<dbReference type="GO" id="GO:0019450">
    <property type="term" value="P:L-cysteine catabolic process to pyruvate"/>
    <property type="evidence" value="ECO:0007669"/>
    <property type="project" value="TreeGrafter"/>
</dbReference>
<dbReference type="PIRSF" id="PIRSF006054">
    <property type="entry name" value="UCP006054"/>
    <property type="match status" value="1"/>
</dbReference>
<dbReference type="Pfam" id="PF03313">
    <property type="entry name" value="SDH_alpha"/>
    <property type="match status" value="1"/>
</dbReference>
<sequence>MHNVNMKHDDSFFIGLLKSEVVPALGCTEPIAVALASAKAREVLGYEPDRIDVVVSHNILKNGMGVGIPGTGMVGLHIAAALGVIGGNADAVLEVLKDISPKHIEKAKEYVKESKVTVKSQDTESKLYVQVSCYFNEHSSCVTIEQCHSNITSIVVDGKEMLKRQCSKDKNQGSKDVEVYHEDTSHTNIKEIYNFATAVEFEKIEFILQGAVMNKTVALEGLKNNYGLKVGKTLKDKIDKHILSDDIQNRAMAMTAAASDARMAGCMLPVMSNSGSGNQGITVMMPVVVVAEHLNVSEEKLARALVIANLVAIHIKSYLGRLSALCGCVVASSGASAGIVYLMDGDETKIEYAIKNMTGNIAGMICDGAKTGCALKVSTGVSAAIQSALLAMDGIEISYNDGIIDRDIEKTIENLAKIGRDGMTKTDELILDIMTCK</sequence>
<dbReference type="EMBL" id="FRAD01000009">
    <property type="protein sequence ID" value="SHJ91483.1"/>
    <property type="molecule type" value="Genomic_DNA"/>
</dbReference>
<dbReference type="AlphaFoldDB" id="A0A1M6N718"/>
<dbReference type="PANTHER" id="PTHR30501">
    <property type="entry name" value="UPF0597 PROTEIN YHAM"/>
    <property type="match status" value="1"/>
</dbReference>
<dbReference type="Proteomes" id="UP000183952">
    <property type="component" value="Unassembled WGS sequence"/>
</dbReference>
<accession>A0A1M6N718</accession>
<dbReference type="GO" id="GO:0080146">
    <property type="term" value="F:L-cysteine desulfhydrase activity"/>
    <property type="evidence" value="ECO:0007669"/>
    <property type="project" value="TreeGrafter"/>
</dbReference>
<protein>
    <recommendedName>
        <fullName evidence="1">UPF0597 protein SAMN02745248_01298</fullName>
    </recommendedName>
</protein>
<proteinExistence type="inferred from homology"/>
<reference evidence="3 4" key="1">
    <citation type="submission" date="2016-11" db="EMBL/GenBank/DDBJ databases">
        <authorList>
            <person name="Jaros S."/>
            <person name="Januszkiewicz K."/>
            <person name="Wedrychowicz H."/>
        </authorList>
    </citation>
    <scope>NUCLEOTIDE SEQUENCE [LARGE SCALE GENOMIC DNA]</scope>
    <source>
        <strain evidence="3 4">DSM 3090</strain>
    </source>
</reference>
<evidence type="ECO:0000313" key="3">
    <source>
        <dbReference type="EMBL" id="SHJ91483.1"/>
    </source>
</evidence>
<evidence type="ECO:0000256" key="1">
    <source>
        <dbReference type="HAMAP-Rule" id="MF_01845"/>
    </source>
</evidence>
<organism evidence="3 4">
    <name type="scientific">Hathewaya proteolytica DSM 3090</name>
    <dbReference type="NCBI Taxonomy" id="1121331"/>
    <lineage>
        <taxon>Bacteria</taxon>
        <taxon>Bacillati</taxon>
        <taxon>Bacillota</taxon>
        <taxon>Clostridia</taxon>
        <taxon>Eubacteriales</taxon>
        <taxon>Clostridiaceae</taxon>
        <taxon>Hathewaya</taxon>
    </lineage>
</organism>
<dbReference type="HAMAP" id="MF_01845">
    <property type="entry name" value="UPF0597"/>
    <property type="match status" value="1"/>
</dbReference>
<name>A0A1M6N718_9CLOT</name>
<dbReference type="PANTHER" id="PTHR30501:SF2">
    <property type="entry name" value="UPF0597 PROTEIN YHAM"/>
    <property type="match status" value="1"/>
</dbReference>
<dbReference type="STRING" id="1121331.SAMN02745248_01298"/>
<dbReference type="InterPro" id="IPR021144">
    <property type="entry name" value="UPF0597"/>
</dbReference>
<evidence type="ECO:0000313" key="4">
    <source>
        <dbReference type="Proteomes" id="UP000183952"/>
    </source>
</evidence>
<feature type="domain" description="Serine dehydratase-like alpha subunit" evidence="2">
    <location>
        <begin position="137"/>
        <end position="431"/>
    </location>
</feature>
<keyword evidence="4" id="KW-1185">Reference proteome</keyword>
<dbReference type="InterPro" id="IPR005130">
    <property type="entry name" value="Ser_deHydtase-like_asu"/>
</dbReference>
<gene>
    <name evidence="3" type="ORF">SAMN02745248_01298</name>
</gene>
<evidence type="ECO:0000259" key="2">
    <source>
        <dbReference type="Pfam" id="PF03313"/>
    </source>
</evidence>
<comment type="similarity">
    <text evidence="1">Belongs to the UPF0597 family.</text>
</comment>